<evidence type="ECO:0000313" key="1">
    <source>
        <dbReference type="Proteomes" id="UP000887565"/>
    </source>
</evidence>
<organism evidence="1 2">
    <name type="scientific">Romanomermis culicivorax</name>
    <name type="common">Nematode worm</name>
    <dbReference type="NCBI Taxonomy" id="13658"/>
    <lineage>
        <taxon>Eukaryota</taxon>
        <taxon>Metazoa</taxon>
        <taxon>Ecdysozoa</taxon>
        <taxon>Nematoda</taxon>
        <taxon>Enoplea</taxon>
        <taxon>Dorylaimia</taxon>
        <taxon>Mermithida</taxon>
        <taxon>Mermithoidea</taxon>
        <taxon>Mermithidae</taxon>
        <taxon>Romanomermis</taxon>
    </lineage>
</organism>
<dbReference type="Proteomes" id="UP000887565">
    <property type="component" value="Unplaced"/>
</dbReference>
<dbReference type="WBParaSite" id="nRc.2.0.1.t26116-RA">
    <property type="protein sequence ID" value="nRc.2.0.1.t26116-RA"/>
    <property type="gene ID" value="nRc.2.0.1.g26116"/>
</dbReference>
<dbReference type="AlphaFoldDB" id="A0A915JJ62"/>
<sequence>MAKKLPPNLYWKAFVGPEAKCDLSSMLKGIRSKDEAGEDQHLHVLSDLDQPPLPPPQIPMYNSIYACRHGIYENVFYNASGAPTHCVIHFPHRHRGKCLPVDDLIEVILKEAQLPYKVDKVDDNTIEYRRFILVVRSWMYGPKDAEHDAWRRHYWSQQKGLNSDAYRKLFFEPALLFDKTHLDPFVIKFSPKFENLKLGPRVFCDMALTHFPMRHKDIFGAVPPMRRRSNFKFPVGINMVYFRGPFDKPTDCYVPKEHYQLKDAKEKCLSFEDAQDMLSKKNNGNEELKDIKRRYLVAIELPVCS</sequence>
<proteinExistence type="predicted"/>
<name>A0A915JJ62_ROMCU</name>
<protein>
    <submittedName>
        <fullName evidence="2">Uncharacterized protein</fullName>
    </submittedName>
</protein>
<accession>A0A915JJ62</accession>
<evidence type="ECO:0000313" key="2">
    <source>
        <dbReference type="WBParaSite" id="nRc.2.0.1.t26116-RA"/>
    </source>
</evidence>
<keyword evidence="1" id="KW-1185">Reference proteome</keyword>
<reference evidence="2" key="1">
    <citation type="submission" date="2022-11" db="UniProtKB">
        <authorList>
            <consortium name="WormBaseParasite"/>
        </authorList>
    </citation>
    <scope>IDENTIFICATION</scope>
</reference>